<dbReference type="RefSeq" id="WP_142872552.1">
    <property type="nucleotide sequence ID" value="NZ_CP045503.2"/>
</dbReference>
<keyword evidence="2" id="KW-0012">Acyltransferase</keyword>
<evidence type="ECO:0000313" key="4">
    <source>
        <dbReference type="EMBL" id="QPG57186.1"/>
    </source>
</evidence>
<evidence type="ECO:0000313" key="5">
    <source>
        <dbReference type="Proteomes" id="UP000316416"/>
    </source>
</evidence>
<evidence type="ECO:0000256" key="1">
    <source>
        <dbReference type="ARBA" id="ARBA00022679"/>
    </source>
</evidence>
<dbReference type="SUPFAM" id="SSF55729">
    <property type="entry name" value="Acyl-CoA N-acyltransferases (Nat)"/>
    <property type="match status" value="1"/>
</dbReference>
<dbReference type="InterPro" id="IPR000182">
    <property type="entry name" value="GNAT_dom"/>
</dbReference>
<feature type="domain" description="N-acetyltransferase" evidence="3">
    <location>
        <begin position="1"/>
        <end position="141"/>
    </location>
</feature>
<keyword evidence="1" id="KW-0808">Transferase</keyword>
<dbReference type="InterPro" id="IPR016181">
    <property type="entry name" value="Acyl_CoA_acyltransferase"/>
</dbReference>
<dbReference type="Gene3D" id="3.40.630.30">
    <property type="match status" value="1"/>
</dbReference>
<gene>
    <name evidence="4" type="ORF">FM038_006840</name>
</gene>
<accession>A0ABX6V4G0</accession>
<evidence type="ECO:0000256" key="2">
    <source>
        <dbReference type="ARBA" id="ARBA00023315"/>
    </source>
</evidence>
<dbReference type="Proteomes" id="UP000316416">
    <property type="component" value="Chromosome"/>
</dbReference>
<proteinExistence type="predicted"/>
<dbReference type="InterPro" id="IPR050832">
    <property type="entry name" value="Bact_Acetyltransf"/>
</dbReference>
<name>A0ABX6V4G0_9GAMM</name>
<organism evidence="4 5">
    <name type="scientific">Shewanella eurypsychrophilus</name>
    <dbReference type="NCBI Taxonomy" id="2593656"/>
    <lineage>
        <taxon>Bacteria</taxon>
        <taxon>Pseudomonadati</taxon>
        <taxon>Pseudomonadota</taxon>
        <taxon>Gammaproteobacteria</taxon>
        <taxon>Alteromonadales</taxon>
        <taxon>Shewanellaceae</taxon>
        <taxon>Shewanella</taxon>
    </lineage>
</organism>
<dbReference type="PROSITE" id="PS51186">
    <property type="entry name" value="GNAT"/>
    <property type="match status" value="1"/>
</dbReference>
<evidence type="ECO:0000259" key="3">
    <source>
        <dbReference type="PROSITE" id="PS51186"/>
    </source>
</evidence>
<dbReference type="PANTHER" id="PTHR43877:SF2">
    <property type="entry name" value="AMINOALKYLPHOSPHONATE N-ACETYLTRANSFERASE-RELATED"/>
    <property type="match status" value="1"/>
</dbReference>
<protein>
    <submittedName>
        <fullName evidence="4">GNAT family N-acetyltransferase</fullName>
    </submittedName>
</protein>
<sequence>MTYQINFQQTLTDDEQQMLWDGIEQASRAKVGTTGRNELCFLLRDEQGKVLGGVQGNCDNFGWLWIDSLWVSESLRGKGLGQQLLQAIEGQSIELGCTHSHLTSFTYQAVDFYKQHGYSIFGELENYPQGHSRCWMKKVLVNQ</sequence>
<reference evidence="4" key="1">
    <citation type="submission" date="2021-07" db="EMBL/GenBank/DDBJ databases">
        <title>Shewanella sp. YLB-07 whole genome sequence.</title>
        <authorList>
            <person name="Yu L."/>
        </authorList>
    </citation>
    <scope>NUCLEOTIDE SEQUENCE</scope>
    <source>
        <strain evidence="4">YLB-08</strain>
    </source>
</reference>
<dbReference type="PANTHER" id="PTHR43877">
    <property type="entry name" value="AMINOALKYLPHOSPHONATE N-ACETYLTRANSFERASE-RELATED-RELATED"/>
    <property type="match status" value="1"/>
</dbReference>
<dbReference type="EMBL" id="CP045503">
    <property type="protein sequence ID" value="QPG57186.1"/>
    <property type="molecule type" value="Genomic_DNA"/>
</dbReference>
<keyword evidence="5" id="KW-1185">Reference proteome</keyword>
<dbReference type="CDD" id="cd04301">
    <property type="entry name" value="NAT_SF"/>
    <property type="match status" value="1"/>
</dbReference>
<dbReference type="Pfam" id="PF00583">
    <property type="entry name" value="Acetyltransf_1"/>
    <property type="match status" value="1"/>
</dbReference>